<keyword evidence="9" id="KW-1185">Reference proteome</keyword>
<name>A0AAW0Y019_CHEQU</name>
<accession>A0AAW0Y019</accession>
<feature type="compositionally biased region" description="Pro residues" evidence="5">
    <location>
        <begin position="158"/>
        <end position="170"/>
    </location>
</feature>
<evidence type="ECO:0000313" key="9">
    <source>
        <dbReference type="Proteomes" id="UP001445076"/>
    </source>
</evidence>
<feature type="region of interest" description="Disordered" evidence="5">
    <location>
        <begin position="249"/>
        <end position="278"/>
    </location>
</feature>
<evidence type="ECO:0000259" key="7">
    <source>
        <dbReference type="Pfam" id="PF23469"/>
    </source>
</evidence>
<reference evidence="8 9" key="1">
    <citation type="journal article" date="2024" name="BMC Genomics">
        <title>Genome assembly of redclaw crayfish (Cherax quadricarinatus) provides insights into its immune adaptation and hypoxia tolerance.</title>
        <authorList>
            <person name="Liu Z."/>
            <person name="Zheng J."/>
            <person name="Li H."/>
            <person name="Fang K."/>
            <person name="Wang S."/>
            <person name="He J."/>
            <person name="Zhou D."/>
            <person name="Weng S."/>
            <person name="Chi M."/>
            <person name="Gu Z."/>
            <person name="He J."/>
            <person name="Li F."/>
            <person name="Wang M."/>
        </authorList>
    </citation>
    <scope>NUCLEOTIDE SEQUENCE [LARGE SCALE GENOMIC DNA]</scope>
    <source>
        <strain evidence="8">ZL_2023a</strain>
    </source>
</reference>
<feature type="compositionally biased region" description="Polar residues" evidence="5">
    <location>
        <begin position="249"/>
        <end position="261"/>
    </location>
</feature>
<dbReference type="PANTHER" id="PTHR15744:SF0">
    <property type="entry name" value="KH HOMOLOGY DOMAIN-CONTAINING PROTEIN 4"/>
    <property type="match status" value="1"/>
</dbReference>
<comment type="caution">
    <text evidence="8">The sequence shown here is derived from an EMBL/GenBank/DDBJ whole genome shotgun (WGS) entry which is preliminary data.</text>
</comment>
<dbReference type="Gene3D" id="3.30.1370.10">
    <property type="entry name" value="K Homology domain, type 1"/>
    <property type="match status" value="2"/>
</dbReference>
<dbReference type="InterPro" id="IPR031121">
    <property type="entry name" value="RIK/BLOM7"/>
</dbReference>
<organism evidence="8 9">
    <name type="scientific">Cherax quadricarinatus</name>
    <name type="common">Australian red claw crayfish</name>
    <dbReference type="NCBI Taxonomy" id="27406"/>
    <lineage>
        <taxon>Eukaryota</taxon>
        <taxon>Metazoa</taxon>
        <taxon>Ecdysozoa</taxon>
        <taxon>Arthropoda</taxon>
        <taxon>Crustacea</taxon>
        <taxon>Multicrustacea</taxon>
        <taxon>Malacostraca</taxon>
        <taxon>Eumalacostraca</taxon>
        <taxon>Eucarida</taxon>
        <taxon>Decapoda</taxon>
        <taxon>Pleocyemata</taxon>
        <taxon>Astacidea</taxon>
        <taxon>Parastacoidea</taxon>
        <taxon>Parastacidae</taxon>
        <taxon>Cherax</taxon>
    </lineage>
</organism>
<dbReference type="PANTHER" id="PTHR15744">
    <property type="entry name" value="BLOM7"/>
    <property type="match status" value="1"/>
</dbReference>
<evidence type="ECO:0000313" key="8">
    <source>
        <dbReference type="EMBL" id="KAK8750148.1"/>
    </source>
</evidence>
<feature type="region of interest" description="Disordered" evidence="5">
    <location>
        <begin position="111"/>
        <end position="171"/>
    </location>
</feature>
<evidence type="ECO:0000256" key="4">
    <source>
        <dbReference type="ARBA" id="ARBA00045732"/>
    </source>
</evidence>
<dbReference type="Pfam" id="PF22675">
    <property type="entry name" value="KH-I_KHDC4-BBP"/>
    <property type="match status" value="1"/>
</dbReference>
<proteinExistence type="inferred from homology"/>
<dbReference type="AlphaFoldDB" id="A0AAW0Y019"/>
<dbReference type="Pfam" id="PF23469">
    <property type="entry name" value="KH_12"/>
    <property type="match status" value="1"/>
</dbReference>
<dbReference type="SUPFAM" id="SSF54791">
    <property type="entry name" value="Eukaryotic type KH-domain (KH-domain type I)"/>
    <property type="match status" value="2"/>
</dbReference>
<comment type="function">
    <text evidence="4">RNA-binding protein involved in pre-mRNA splicing. Interacts with the PRP19C/Prp19 complex/NTC/Nineteen complex which is part of the spliceosome. Involved in regulating splice site selection. Binds preferentially RNA with A/C rich sequences and poly-C stretches.</text>
</comment>
<dbReference type="InterPro" id="IPR055256">
    <property type="entry name" value="KH_1_KHDC4/BBP-like"/>
</dbReference>
<gene>
    <name evidence="8" type="ORF">OTU49_015260</name>
</gene>
<dbReference type="Proteomes" id="UP001445076">
    <property type="component" value="Unassembled WGS sequence"/>
</dbReference>
<dbReference type="InterPro" id="IPR047890">
    <property type="entry name" value="KHDC4_KH-I_first"/>
</dbReference>
<dbReference type="InterPro" id="IPR036612">
    <property type="entry name" value="KH_dom_type_1_sf"/>
</dbReference>
<evidence type="ECO:0000259" key="6">
    <source>
        <dbReference type="Pfam" id="PF22675"/>
    </source>
</evidence>
<dbReference type="InterPro" id="IPR056149">
    <property type="entry name" value="PRP5/DDX46/KHDC4_KH"/>
</dbReference>
<dbReference type="GO" id="GO:0003723">
    <property type="term" value="F:RNA binding"/>
    <property type="evidence" value="ECO:0007669"/>
    <property type="project" value="InterPro"/>
</dbReference>
<feature type="domain" description="ATP-dependent RNA helicase PRP5/DDX46/KHDC4 KH" evidence="7">
    <location>
        <begin position="28"/>
        <end position="111"/>
    </location>
</feature>
<evidence type="ECO:0000256" key="2">
    <source>
        <dbReference type="ARBA" id="ARBA00017795"/>
    </source>
</evidence>
<feature type="domain" description="KHDC4/BBP-like KH-domain type I" evidence="6">
    <location>
        <begin position="190"/>
        <end position="241"/>
    </location>
</feature>
<evidence type="ECO:0000256" key="3">
    <source>
        <dbReference type="ARBA" id="ARBA00030267"/>
    </source>
</evidence>
<dbReference type="EMBL" id="JARKIK010000008">
    <property type="protein sequence ID" value="KAK8750148.1"/>
    <property type="molecule type" value="Genomic_DNA"/>
</dbReference>
<sequence length="389" mass="42015">MLVASGQLKLSELHKSRTKNNKSNDLFIEEVIINEAPMSARNFLTRSSTQEEISKMSGAAVSTRGRYMNQEELKNPSKSPGDRPLYLHIQAVNQQDVKVAVGRIMHIIMEHSHRKGHGMQRPRGPRPNPAPGLMGPRPGSGPRGPRPLVFRPPRPDMSAPPPQTQPPPPLTNIFREKIFLPVNIGLNPTDIRARLLGESGMNLRYIQEETAVALSIRGIGSGFHEHGTGQEAQDSLHFYLEWGNWTASHHTSPSGPSPNDCSTSTTSTDGTLPDGATSGATFADGTPTCWTSNGSPSSPSGSSGWTSSEYKCLTHSFSPTSATWWSSCFSGGYATARGDTSYCCLSTPASSSSYCTTSGLKFCSSGKPTAGTYIVWHPTGNIAPWHTNY</sequence>
<comment type="similarity">
    <text evidence="1">Belongs to the KHDC4 family.</text>
</comment>
<evidence type="ECO:0000256" key="5">
    <source>
        <dbReference type="SAM" id="MobiDB-lite"/>
    </source>
</evidence>
<dbReference type="CDD" id="cd22385">
    <property type="entry name" value="KH-I_KHDC4_rpt1"/>
    <property type="match status" value="1"/>
</dbReference>
<protein>
    <recommendedName>
        <fullName evidence="2">KH homology domain-containing protein 4</fullName>
    </recommendedName>
    <alternativeName>
        <fullName evidence="3">Brings lots of money 7</fullName>
    </alternativeName>
</protein>
<dbReference type="GO" id="GO:0005634">
    <property type="term" value="C:nucleus"/>
    <property type="evidence" value="ECO:0007669"/>
    <property type="project" value="InterPro"/>
</dbReference>
<evidence type="ECO:0000256" key="1">
    <source>
        <dbReference type="ARBA" id="ARBA00006093"/>
    </source>
</evidence>
<feature type="compositionally biased region" description="Basic residues" evidence="5">
    <location>
        <begin position="112"/>
        <end position="124"/>
    </location>
</feature>